<protein>
    <submittedName>
        <fullName evidence="1">Unannotated protein</fullName>
    </submittedName>
</protein>
<sequence>MRDVRWLMAAMVLQHSNTVSCAGRGTLWKWSYTQMES</sequence>
<evidence type="ECO:0000313" key="1">
    <source>
        <dbReference type="EMBL" id="CAB4592888.1"/>
    </source>
</evidence>
<organism evidence="1">
    <name type="scientific">freshwater metagenome</name>
    <dbReference type="NCBI Taxonomy" id="449393"/>
    <lineage>
        <taxon>unclassified sequences</taxon>
        <taxon>metagenomes</taxon>
        <taxon>ecological metagenomes</taxon>
    </lineage>
</organism>
<name>A0A6J6G7Y1_9ZZZZ</name>
<accession>A0A6J6G7Y1</accession>
<dbReference type="EMBL" id="CAEZTS010000198">
    <property type="protein sequence ID" value="CAB4592888.1"/>
    <property type="molecule type" value="Genomic_DNA"/>
</dbReference>
<dbReference type="AlphaFoldDB" id="A0A6J6G7Y1"/>
<gene>
    <name evidence="1" type="ORF">UFOPK1722_01733</name>
</gene>
<reference evidence="1" key="1">
    <citation type="submission" date="2020-05" db="EMBL/GenBank/DDBJ databases">
        <authorList>
            <person name="Chiriac C."/>
            <person name="Salcher M."/>
            <person name="Ghai R."/>
            <person name="Kavagutti S V."/>
        </authorList>
    </citation>
    <scope>NUCLEOTIDE SEQUENCE</scope>
</reference>
<proteinExistence type="predicted"/>